<dbReference type="SMART" id="SM00326">
    <property type="entry name" value="SH3"/>
    <property type="match status" value="1"/>
</dbReference>
<dbReference type="PROSITE" id="PS50001">
    <property type="entry name" value="SH2"/>
    <property type="match status" value="1"/>
</dbReference>
<dbReference type="InterPro" id="IPR000980">
    <property type="entry name" value="SH2"/>
</dbReference>
<dbReference type="PROSITE" id="PS50002">
    <property type="entry name" value="SH3"/>
    <property type="match status" value="1"/>
</dbReference>
<dbReference type="PROSITE" id="PS50011">
    <property type="entry name" value="PROTEIN_KINASE_DOM"/>
    <property type="match status" value="1"/>
</dbReference>
<dbReference type="InterPro" id="IPR011009">
    <property type="entry name" value="Kinase-like_dom_sf"/>
</dbReference>
<dbReference type="SMART" id="SM00219">
    <property type="entry name" value="TyrKc"/>
    <property type="match status" value="1"/>
</dbReference>
<dbReference type="PROSITE" id="PS00109">
    <property type="entry name" value="PROTEIN_KINASE_TYR"/>
    <property type="match status" value="1"/>
</dbReference>
<feature type="domain" description="Protein kinase" evidence="23">
    <location>
        <begin position="385"/>
        <end position="636"/>
    </location>
</feature>
<evidence type="ECO:0000256" key="13">
    <source>
        <dbReference type="ARBA" id="ARBA00051245"/>
    </source>
</evidence>
<keyword evidence="8 18" id="KW-0418">Kinase</keyword>
<evidence type="ECO:0000256" key="7">
    <source>
        <dbReference type="ARBA" id="ARBA00022771"/>
    </source>
</evidence>
<dbReference type="SUPFAM" id="SSF50729">
    <property type="entry name" value="PH domain-like"/>
    <property type="match status" value="1"/>
</dbReference>
<evidence type="ECO:0000313" key="24">
    <source>
        <dbReference type="EMBL" id="ASY93143.1"/>
    </source>
</evidence>
<evidence type="ECO:0000259" key="20">
    <source>
        <dbReference type="PROSITE" id="PS50001"/>
    </source>
</evidence>
<feature type="binding site" evidence="17">
    <location>
        <position position="413"/>
    </location>
    <ligand>
        <name>ATP</name>
        <dbReference type="ChEBI" id="CHEBI:30616"/>
    </ligand>
</feature>
<dbReference type="PRINTS" id="PR00109">
    <property type="entry name" value="TYRKINASE"/>
</dbReference>
<evidence type="ECO:0000256" key="12">
    <source>
        <dbReference type="ARBA" id="ARBA00023137"/>
    </source>
</evidence>
<dbReference type="FunFam" id="3.30.200.20:FF:000053">
    <property type="entry name" value="Tyrosine-protein kinase"/>
    <property type="match status" value="1"/>
</dbReference>
<dbReference type="PROSITE" id="PS00107">
    <property type="entry name" value="PROTEIN_KINASE_ATP"/>
    <property type="match status" value="1"/>
</dbReference>
<dbReference type="Gene3D" id="2.30.29.30">
    <property type="entry name" value="Pleckstrin-homology domain (PH domain)/Phosphotyrosine-binding domain (PTB)"/>
    <property type="match status" value="1"/>
</dbReference>
<dbReference type="Gene3D" id="2.30.30.40">
    <property type="entry name" value="SH3 Domains"/>
    <property type="match status" value="1"/>
</dbReference>
<dbReference type="InterPro" id="IPR017441">
    <property type="entry name" value="Protein_kinase_ATP_BS"/>
</dbReference>
<name>A0A249RNU2_BRABE</name>
<keyword evidence="2 15" id="KW-0728">SH3 domain</keyword>
<dbReference type="SUPFAM" id="SSF55550">
    <property type="entry name" value="SH2 domain"/>
    <property type="match status" value="1"/>
</dbReference>
<dbReference type="PROSITE" id="PS51113">
    <property type="entry name" value="ZF_BTK"/>
    <property type="match status" value="1"/>
</dbReference>
<dbReference type="InterPro" id="IPR020635">
    <property type="entry name" value="Tyr_kinase_cat_dom"/>
</dbReference>
<feature type="domain" description="PH" evidence="22">
    <location>
        <begin position="15"/>
        <end position="114"/>
    </location>
</feature>
<evidence type="ECO:0000256" key="2">
    <source>
        <dbReference type="ARBA" id="ARBA00022443"/>
    </source>
</evidence>
<dbReference type="EMBL" id="KX886744">
    <property type="protein sequence ID" value="ASY93143.1"/>
    <property type="molecule type" value="mRNA"/>
</dbReference>
<dbReference type="PRINTS" id="PR00452">
    <property type="entry name" value="SH3DOMAIN"/>
</dbReference>
<evidence type="ECO:0000256" key="18">
    <source>
        <dbReference type="RuleBase" id="RU362096"/>
    </source>
</evidence>
<protein>
    <recommendedName>
        <fullName evidence="18">Tyrosine-protein kinase</fullName>
        <ecNumber evidence="18">2.7.10.2</ecNumber>
    </recommendedName>
</protein>
<dbReference type="Pfam" id="PF00169">
    <property type="entry name" value="PH"/>
    <property type="match status" value="1"/>
</dbReference>
<evidence type="ECO:0000256" key="1">
    <source>
        <dbReference type="ARBA" id="ARBA00001947"/>
    </source>
</evidence>
<dbReference type="Gene3D" id="3.30.505.10">
    <property type="entry name" value="SH2 domain"/>
    <property type="match status" value="1"/>
</dbReference>
<dbReference type="InterPro" id="IPR036860">
    <property type="entry name" value="SH2_dom_sf"/>
</dbReference>
<dbReference type="InterPro" id="IPR001849">
    <property type="entry name" value="PH_domain"/>
</dbReference>
<dbReference type="FunFam" id="1.10.510.10:FF:000052">
    <property type="entry name" value="Tyrosine-protein kinase"/>
    <property type="match status" value="1"/>
</dbReference>
<dbReference type="GO" id="GO:0005524">
    <property type="term" value="F:ATP binding"/>
    <property type="evidence" value="ECO:0007669"/>
    <property type="project" value="UniProtKB-UniRule"/>
</dbReference>
<keyword evidence="9" id="KW-0862">Zinc</keyword>
<evidence type="ECO:0000259" key="21">
    <source>
        <dbReference type="PROSITE" id="PS50002"/>
    </source>
</evidence>
<comment type="cofactor">
    <cofactor evidence="1">
        <name>Zn(2+)</name>
        <dbReference type="ChEBI" id="CHEBI:29105"/>
    </cofactor>
</comment>
<dbReference type="InterPro" id="IPR001245">
    <property type="entry name" value="Ser-Thr/Tyr_kinase_cat_dom"/>
</dbReference>
<evidence type="ECO:0000256" key="15">
    <source>
        <dbReference type="PROSITE-ProRule" id="PRU00192"/>
    </source>
</evidence>
<dbReference type="SUPFAM" id="SSF50044">
    <property type="entry name" value="SH3-domain"/>
    <property type="match status" value="1"/>
</dbReference>
<reference evidence="24" key="1">
    <citation type="submission" date="2016-09" db="EMBL/GenBank/DDBJ databases">
        <authorList>
            <person name="Capua I."/>
            <person name="De Benedictis P."/>
            <person name="Joannis T."/>
            <person name="Lombin L.H."/>
            <person name="Cattoli G."/>
        </authorList>
    </citation>
    <scope>NUCLEOTIDE SEQUENCE</scope>
</reference>
<dbReference type="GO" id="GO:0035556">
    <property type="term" value="P:intracellular signal transduction"/>
    <property type="evidence" value="ECO:0007669"/>
    <property type="project" value="InterPro"/>
</dbReference>
<keyword evidence="4 18" id="KW-0808">Transferase</keyword>
<dbReference type="SMART" id="SM00252">
    <property type="entry name" value="SH2"/>
    <property type="match status" value="1"/>
</dbReference>
<dbReference type="Pfam" id="PF00018">
    <property type="entry name" value="SH3_1"/>
    <property type="match status" value="1"/>
</dbReference>
<dbReference type="InterPro" id="IPR036028">
    <property type="entry name" value="SH3-like_dom_sf"/>
</dbReference>
<feature type="region of interest" description="Disordered" evidence="19">
    <location>
        <begin position="150"/>
        <end position="179"/>
    </location>
</feature>
<dbReference type="PRINTS" id="PR00401">
    <property type="entry name" value="SH2DOMAIN"/>
</dbReference>
<proteinExistence type="evidence at transcript level"/>
<evidence type="ECO:0000256" key="17">
    <source>
        <dbReference type="PROSITE-ProRule" id="PRU10141"/>
    </source>
</evidence>
<dbReference type="InterPro" id="IPR000719">
    <property type="entry name" value="Prot_kinase_dom"/>
</dbReference>
<dbReference type="InterPro" id="IPR001562">
    <property type="entry name" value="Znf_Btk_motif"/>
</dbReference>
<dbReference type="EC" id="2.7.10.2" evidence="18"/>
<keyword evidence="11 14" id="KW-0727">SH2 domain</keyword>
<evidence type="ECO:0000256" key="14">
    <source>
        <dbReference type="PROSITE-ProRule" id="PRU00191"/>
    </source>
</evidence>
<feature type="domain" description="SH3" evidence="21">
    <location>
        <begin position="197"/>
        <end position="257"/>
    </location>
</feature>
<accession>A0A249RNU2</accession>
<comment type="similarity">
    <text evidence="18">Belongs to the protein kinase superfamily. Tyr protein kinase family.</text>
</comment>
<evidence type="ECO:0000259" key="23">
    <source>
        <dbReference type="PROSITE" id="PS50011"/>
    </source>
</evidence>
<evidence type="ECO:0000256" key="16">
    <source>
        <dbReference type="PROSITE-ProRule" id="PRU00432"/>
    </source>
</evidence>
<dbReference type="Gene3D" id="1.10.510.10">
    <property type="entry name" value="Transferase(Phosphotransferase) domain 1"/>
    <property type="match status" value="1"/>
</dbReference>
<dbReference type="CDD" id="cd11768">
    <property type="entry name" value="SH3_Tec_like"/>
    <property type="match status" value="1"/>
</dbReference>
<dbReference type="SUPFAM" id="SSF56112">
    <property type="entry name" value="Protein kinase-like (PK-like)"/>
    <property type="match status" value="1"/>
</dbReference>
<keyword evidence="7 16" id="KW-0863">Zinc-finger</keyword>
<evidence type="ECO:0000256" key="9">
    <source>
        <dbReference type="ARBA" id="ARBA00022833"/>
    </source>
</evidence>
<dbReference type="SMART" id="SM00107">
    <property type="entry name" value="BTK"/>
    <property type="match status" value="1"/>
</dbReference>
<evidence type="ECO:0000256" key="5">
    <source>
        <dbReference type="ARBA" id="ARBA00022723"/>
    </source>
</evidence>
<keyword evidence="6 17" id="KW-0547">Nucleotide-binding</keyword>
<dbReference type="GO" id="GO:0008270">
    <property type="term" value="F:zinc ion binding"/>
    <property type="evidence" value="ECO:0007669"/>
    <property type="project" value="UniProtKB-KW"/>
</dbReference>
<dbReference type="InterPro" id="IPR008266">
    <property type="entry name" value="Tyr_kinase_AS"/>
</dbReference>
<feature type="domain" description="SH2" evidence="20">
    <location>
        <begin position="265"/>
        <end position="360"/>
    </location>
</feature>
<dbReference type="GO" id="GO:0005737">
    <property type="term" value="C:cytoplasm"/>
    <property type="evidence" value="ECO:0007669"/>
    <property type="project" value="UniProtKB-ARBA"/>
</dbReference>
<evidence type="ECO:0000256" key="10">
    <source>
        <dbReference type="ARBA" id="ARBA00022840"/>
    </source>
</evidence>
<dbReference type="Pfam" id="PF00017">
    <property type="entry name" value="SH2"/>
    <property type="match status" value="1"/>
</dbReference>
<evidence type="ECO:0000259" key="22">
    <source>
        <dbReference type="PROSITE" id="PS50003"/>
    </source>
</evidence>
<evidence type="ECO:0000256" key="11">
    <source>
        <dbReference type="ARBA" id="ARBA00022999"/>
    </source>
</evidence>
<dbReference type="GO" id="GO:0004715">
    <property type="term" value="F:non-membrane spanning protein tyrosine kinase activity"/>
    <property type="evidence" value="ECO:0007669"/>
    <property type="project" value="UniProtKB-EC"/>
</dbReference>
<comment type="catalytic activity">
    <reaction evidence="13 18">
        <text>L-tyrosyl-[protein] + ATP = O-phospho-L-tyrosyl-[protein] + ADP + H(+)</text>
        <dbReference type="Rhea" id="RHEA:10596"/>
        <dbReference type="Rhea" id="RHEA-COMP:10136"/>
        <dbReference type="Rhea" id="RHEA-COMP:20101"/>
        <dbReference type="ChEBI" id="CHEBI:15378"/>
        <dbReference type="ChEBI" id="CHEBI:30616"/>
        <dbReference type="ChEBI" id="CHEBI:46858"/>
        <dbReference type="ChEBI" id="CHEBI:61978"/>
        <dbReference type="ChEBI" id="CHEBI:456216"/>
        <dbReference type="EC" id="2.7.10.2"/>
    </reaction>
</comment>
<dbReference type="InterPro" id="IPR050198">
    <property type="entry name" value="Non-receptor_tyrosine_kinases"/>
</dbReference>
<evidence type="ECO:0000256" key="4">
    <source>
        <dbReference type="ARBA" id="ARBA00022679"/>
    </source>
</evidence>
<evidence type="ECO:0000256" key="6">
    <source>
        <dbReference type="ARBA" id="ARBA00022741"/>
    </source>
</evidence>
<keyword evidence="3" id="KW-0597">Phosphoprotein</keyword>
<dbReference type="PROSITE" id="PS50003">
    <property type="entry name" value="PH_DOMAIN"/>
    <property type="match status" value="1"/>
</dbReference>
<dbReference type="InterPro" id="IPR001452">
    <property type="entry name" value="SH3_domain"/>
</dbReference>
<evidence type="ECO:0000256" key="3">
    <source>
        <dbReference type="ARBA" id="ARBA00022553"/>
    </source>
</evidence>
<sequence length="646" mass="73448">MESRDEIKVSLMTKRNQMKGKITRTTGFQDFKDRVFDLTRDKLSYYEGNLSKRGKLKGEILLSSVKVAEKVVDGSLPKDNCFQVCYEDSLNLYIMANDAKEQEEWVSLMQEACKNNRGLLPMFHCGVWQGSRWSCCEQVDKNAPGCKQAFSQRSPADMTNGKSTTNNGPPTPRNITKMPLPPPPVPAHAKRELPAPPPAKVVVAVYDYDPSQPGDLQLKKGEEYTITDDSRTHWWKALNREGTQGFIPSSYVQEKTEKGLIGEGWYCKDMSRRRAGALLKSEDKEGCSLVRDSTASPGTLTVSVLCKTPQTTVRHYHIKQNPRDSKYFLSEKYTFPTIPELIHYHQHNGGGLVTRLRSPPAALTGYAPVTLGFSQDKWEIQSTELTLMKPLGSGQFGVVRLGKLQGRTLVAVKTMREGSMCEDDFIQEAKTMTKLQHPNQVQLYGVSFKDRPIQIVTEYMCNGNLSSYLRSKGRELADDRSPLVDMCHQVCCGMEYLERNKFIHRDLAARNCLVGEHNIVKVSDFGLARYVLDDEYTSSTGSKFPIKWASPEVLEFSRFSSKSDIWAFGILMWEVFTLGKTPYPNLNTTDVVRQVTHGKHLDRPQRCPHAVYRIMKQCWEKDPLRRPTFKEVQVQIEDIQEKDYCE</sequence>
<dbReference type="InterPro" id="IPR011993">
    <property type="entry name" value="PH-like_dom_sf"/>
</dbReference>
<organism evidence="24">
    <name type="scientific">Branchiostoma belcheri</name>
    <name type="common">Amphioxus</name>
    <dbReference type="NCBI Taxonomy" id="7741"/>
    <lineage>
        <taxon>Eukaryota</taxon>
        <taxon>Metazoa</taxon>
        <taxon>Chordata</taxon>
        <taxon>Cephalochordata</taxon>
        <taxon>Leptocardii</taxon>
        <taxon>Amphioxiformes</taxon>
        <taxon>Branchiostomatidae</taxon>
        <taxon>Branchiostoma</taxon>
    </lineage>
</organism>
<dbReference type="Pfam" id="PF07714">
    <property type="entry name" value="PK_Tyr_Ser-Thr"/>
    <property type="match status" value="1"/>
</dbReference>
<dbReference type="CDD" id="cd01238">
    <property type="entry name" value="PH_Btk"/>
    <property type="match status" value="1"/>
</dbReference>
<dbReference type="AlphaFoldDB" id="A0A249RNU2"/>
<evidence type="ECO:0000256" key="8">
    <source>
        <dbReference type="ARBA" id="ARBA00022777"/>
    </source>
</evidence>
<dbReference type="PANTHER" id="PTHR24418">
    <property type="entry name" value="TYROSINE-PROTEIN KINASE"/>
    <property type="match status" value="1"/>
</dbReference>
<keyword evidence="10 17" id="KW-0067">ATP-binding</keyword>
<keyword evidence="12 18" id="KW-0829">Tyrosine-protein kinase</keyword>
<evidence type="ECO:0000256" key="19">
    <source>
        <dbReference type="SAM" id="MobiDB-lite"/>
    </source>
</evidence>
<dbReference type="SMART" id="SM00233">
    <property type="entry name" value="PH"/>
    <property type="match status" value="1"/>
</dbReference>
<keyword evidence="5" id="KW-0479">Metal-binding</keyword>
<dbReference type="Pfam" id="PF00779">
    <property type="entry name" value="BTK"/>
    <property type="match status" value="1"/>
</dbReference>